<evidence type="ECO:0000256" key="6">
    <source>
        <dbReference type="ARBA" id="ARBA00023125"/>
    </source>
</evidence>
<evidence type="ECO:0000256" key="8">
    <source>
        <dbReference type="ARBA" id="ARBA00023163"/>
    </source>
</evidence>
<dbReference type="InterPro" id="IPR011006">
    <property type="entry name" value="CheY-like_superfamily"/>
</dbReference>
<evidence type="ECO:0000256" key="4">
    <source>
        <dbReference type="ARBA" id="ARBA00023012"/>
    </source>
</evidence>
<dbReference type="PROSITE" id="PS50110">
    <property type="entry name" value="RESPONSE_REGULATORY"/>
    <property type="match status" value="1"/>
</dbReference>
<reference evidence="12 14" key="3">
    <citation type="submission" date="2023-03" db="EMBL/GenBank/DDBJ databases">
        <title>Agriculturally important microbes genome sequencing.</title>
        <authorList>
            <person name="Dunlap C."/>
        </authorList>
    </citation>
    <scope>NUCLEOTIDE SEQUENCE [LARGE SCALE GENOMIC DNA]</scope>
    <source>
        <strain evidence="12 14">CBP-3203</strain>
    </source>
</reference>
<dbReference type="InterPro" id="IPR051271">
    <property type="entry name" value="2C-system_Tx_regulators"/>
</dbReference>
<dbReference type="InterPro" id="IPR024187">
    <property type="entry name" value="Sig_transdc_resp-reg_cit/mal"/>
</dbReference>
<dbReference type="InterPro" id="IPR001789">
    <property type="entry name" value="Sig_transdc_resp-reg_receiver"/>
</dbReference>
<feature type="modified residue" description="4-aspartylphosphate" evidence="9">
    <location>
        <position position="54"/>
    </location>
</feature>
<dbReference type="Gene3D" id="3.40.50.2300">
    <property type="match status" value="1"/>
</dbReference>
<keyword evidence="2" id="KW-0963">Cytoplasm</keyword>
<evidence type="ECO:0000313" key="13">
    <source>
        <dbReference type="Proteomes" id="UP000036168"/>
    </source>
</evidence>
<feature type="domain" description="Response regulatory" evidence="10">
    <location>
        <begin position="3"/>
        <end position="119"/>
    </location>
</feature>
<keyword evidence="6" id="KW-0238">DNA-binding</keyword>
<gene>
    <name evidence="11" type="ORF">AB447_223875</name>
    <name evidence="12" type="ORF">P8828_14080</name>
</gene>
<keyword evidence="3 9" id="KW-0597">Phosphoprotein</keyword>
<name>A0A0J6E917_9BACI</name>
<dbReference type="Pfam" id="PF20714">
    <property type="entry name" value="HTH_64"/>
    <property type="match status" value="1"/>
</dbReference>
<dbReference type="RefSeq" id="WP_048355711.1">
    <property type="nucleotide sequence ID" value="NZ_CP095476.1"/>
</dbReference>
<dbReference type="GO" id="GO:0003677">
    <property type="term" value="F:DNA binding"/>
    <property type="evidence" value="ECO:0007669"/>
    <property type="project" value="UniProtKB-KW"/>
</dbReference>
<keyword evidence="14" id="KW-1185">Reference proteome</keyword>
<accession>A0A0J6EDU2</accession>
<dbReference type="PATRIC" id="fig|1664069.3.peg.5559"/>
<dbReference type="SUPFAM" id="SSF52172">
    <property type="entry name" value="CheY-like"/>
    <property type="match status" value="1"/>
</dbReference>
<dbReference type="Proteomes" id="UP001341297">
    <property type="component" value="Unassembled WGS sequence"/>
</dbReference>
<dbReference type="AlphaFoldDB" id="A0A0J6E917"/>
<proteinExistence type="predicted"/>
<dbReference type="EMBL" id="LECW02000041">
    <property type="protein sequence ID" value="KRT90998.1"/>
    <property type="molecule type" value="Genomic_DNA"/>
</dbReference>
<dbReference type="CDD" id="cd19925">
    <property type="entry name" value="REC_citrate_TCS"/>
    <property type="match status" value="1"/>
</dbReference>
<keyword evidence="4" id="KW-0902">Two-component regulatory system</keyword>
<dbReference type="InterPro" id="IPR048714">
    <property type="entry name" value="DpiA-like_HTH"/>
</dbReference>
<evidence type="ECO:0000256" key="7">
    <source>
        <dbReference type="ARBA" id="ARBA00023159"/>
    </source>
</evidence>
<dbReference type="STRING" id="1664069.BGLY_0632"/>
<keyword evidence="8" id="KW-0804">Transcription</keyword>
<evidence type="ECO:0000256" key="3">
    <source>
        <dbReference type="ARBA" id="ARBA00022553"/>
    </source>
</evidence>
<evidence type="ECO:0000256" key="5">
    <source>
        <dbReference type="ARBA" id="ARBA00023015"/>
    </source>
</evidence>
<dbReference type="GO" id="GO:0000156">
    <property type="term" value="F:phosphorelay response regulator activity"/>
    <property type="evidence" value="ECO:0007669"/>
    <property type="project" value="TreeGrafter"/>
</dbReference>
<dbReference type="SMART" id="SM00448">
    <property type="entry name" value="REC"/>
    <property type="match status" value="1"/>
</dbReference>
<dbReference type="OrthoDB" id="9759232at2"/>
<dbReference type="GO" id="GO:0003700">
    <property type="term" value="F:DNA-binding transcription factor activity"/>
    <property type="evidence" value="ECO:0007669"/>
    <property type="project" value="InterPro"/>
</dbReference>
<dbReference type="Pfam" id="PF00072">
    <property type="entry name" value="Response_reg"/>
    <property type="match status" value="1"/>
</dbReference>
<accession>A0A0J6E917</accession>
<evidence type="ECO:0000313" key="12">
    <source>
        <dbReference type="EMBL" id="MEC0485946.1"/>
    </source>
</evidence>
<sequence length="226" mass="25102">MIDIVIAEDDFRVAQIHERLIEQLDGFNTIGKAANAKEIMAILEEQNADLLLLDIYMPDELGTALIPAIRSRFPEVDIMIITAATETRHLQEALRGGVAHYLIKPVTADKFKRVLLQYKEKRKMLLSQPEVSQSMIDQIFGGRSRVSGSAEDLPTGINSITLQKIKDTLAGAAAGMTAEELGEKMGASRTTARRYAEYLVSKEEACAELEYGIIGRPERKYYLAAD</sequence>
<dbReference type="Proteomes" id="UP000036168">
    <property type="component" value="Unassembled WGS sequence"/>
</dbReference>
<dbReference type="PANTHER" id="PTHR45526:SF6">
    <property type="entry name" value="TRANSCRIPTIONAL REGULATORY PROTEIN CITT"/>
    <property type="match status" value="1"/>
</dbReference>
<comment type="caution">
    <text evidence="11">The sequence shown here is derived from an EMBL/GenBank/DDBJ whole genome shotgun (WGS) entry which is preliminary data.</text>
</comment>
<evidence type="ECO:0000313" key="11">
    <source>
        <dbReference type="EMBL" id="KRT90998.1"/>
    </source>
</evidence>
<dbReference type="PIRSF" id="PIRSF006171">
    <property type="entry name" value="RR_citrat_malat"/>
    <property type="match status" value="1"/>
</dbReference>
<evidence type="ECO:0000256" key="9">
    <source>
        <dbReference type="PROSITE-ProRule" id="PRU00169"/>
    </source>
</evidence>
<dbReference type="EMBL" id="JARRTL010000012">
    <property type="protein sequence ID" value="MEC0485946.1"/>
    <property type="molecule type" value="Genomic_DNA"/>
</dbReference>
<evidence type="ECO:0000313" key="14">
    <source>
        <dbReference type="Proteomes" id="UP001341297"/>
    </source>
</evidence>
<keyword evidence="7" id="KW-0010">Activator</keyword>
<comment type="subcellular location">
    <subcellularLocation>
        <location evidence="1">Cytoplasm</location>
    </subcellularLocation>
</comment>
<reference evidence="11" key="2">
    <citation type="submission" date="2015-10" db="EMBL/GenBank/DDBJ databases">
        <authorList>
            <person name="Gilbert D.G."/>
        </authorList>
    </citation>
    <scope>NUCLEOTIDE SEQUENCE</scope>
    <source>
        <strain evidence="11">GO-13</strain>
    </source>
</reference>
<evidence type="ECO:0000256" key="2">
    <source>
        <dbReference type="ARBA" id="ARBA00022490"/>
    </source>
</evidence>
<protein>
    <submittedName>
        <fullName evidence="12">Response regulator</fullName>
    </submittedName>
    <submittedName>
        <fullName evidence="11">Transcriptional regulator</fullName>
    </submittedName>
</protein>
<dbReference type="PANTHER" id="PTHR45526">
    <property type="entry name" value="TRANSCRIPTIONAL REGULATORY PROTEIN DPIA"/>
    <property type="match status" value="1"/>
</dbReference>
<evidence type="ECO:0000256" key="1">
    <source>
        <dbReference type="ARBA" id="ARBA00004496"/>
    </source>
</evidence>
<dbReference type="GO" id="GO:0005737">
    <property type="term" value="C:cytoplasm"/>
    <property type="evidence" value="ECO:0007669"/>
    <property type="project" value="UniProtKB-SubCell"/>
</dbReference>
<keyword evidence="5" id="KW-0805">Transcription regulation</keyword>
<evidence type="ECO:0000259" key="10">
    <source>
        <dbReference type="PROSITE" id="PS50110"/>
    </source>
</evidence>
<organism evidence="11 13">
    <name type="scientific">Bacillus glycinifermentans</name>
    <dbReference type="NCBI Taxonomy" id="1664069"/>
    <lineage>
        <taxon>Bacteria</taxon>
        <taxon>Bacillati</taxon>
        <taxon>Bacillota</taxon>
        <taxon>Bacilli</taxon>
        <taxon>Bacillales</taxon>
        <taxon>Bacillaceae</taxon>
        <taxon>Bacillus</taxon>
    </lineage>
</organism>
<reference evidence="11 13" key="1">
    <citation type="journal article" date="2015" name="Int. J. Syst. Evol. Microbiol.">
        <title>Bacillus glycinifermentans sp. nov., isolated from fermented soybean paste.</title>
        <authorList>
            <person name="Kim S.J."/>
            <person name="Dunlap C.A."/>
            <person name="Kwon S.W."/>
            <person name="Rooney A.P."/>
        </authorList>
    </citation>
    <scope>NUCLEOTIDE SEQUENCE [LARGE SCALE GENOMIC DNA]</scope>
    <source>
        <strain evidence="11 13">GO-13</strain>
    </source>
</reference>